<reference evidence="2" key="1">
    <citation type="journal article" date="2014" name="Int. J. Syst. Evol. Microbiol.">
        <title>Complete genome sequence of Corynebacterium casei LMG S-19264T (=DSM 44701T), isolated from a smear-ripened cheese.</title>
        <authorList>
            <consortium name="US DOE Joint Genome Institute (JGI-PGF)"/>
            <person name="Walter F."/>
            <person name="Albersmeier A."/>
            <person name="Kalinowski J."/>
            <person name="Ruckert C."/>
        </authorList>
    </citation>
    <scope>NUCLEOTIDE SEQUENCE</scope>
    <source>
        <strain evidence="2">CGMCC 1.15448</strain>
    </source>
</reference>
<dbReference type="PANTHER" id="PTHR11608:SF0">
    <property type="entry name" value="BIFUNCTIONAL PROTEIN PYRR"/>
    <property type="match status" value="1"/>
</dbReference>
<dbReference type="Proteomes" id="UP000607559">
    <property type="component" value="Unassembled WGS sequence"/>
</dbReference>
<dbReference type="SUPFAM" id="SSF53271">
    <property type="entry name" value="PRTase-like"/>
    <property type="match status" value="1"/>
</dbReference>
<keyword evidence="3" id="KW-1185">Reference proteome</keyword>
<comment type="caution">
    <text evidence="2">The sequence shown here is derived from an EMBL/GenBank/DDBJ whole genome shotgun (WGS) entry which is preliminary data.</text>
</comment>
<dbReference type="AlphaFoldDB" id="A0A8J2XR46"/>
<protein>
    <submittedName>
        <fullName evidence="2">Bifunctional protein PyrR</fullName>
    </submittedName>
</protein>
<dbReference type="PANTHER" id="PTHR11608">
    <property type="entry name" value="BIFUNCTIONAL PROTEIN PYRR"/>
    <property type="match status" value="1"/>
</dbReference>
<dbReference type="EMBL" id="BMJC01000001">
    <property type="protein sequence ID" value="GGA85474.1"/>
    <property type="molecule type" value="Genomic_DNA"/>
</dbReference>
<feature type="domain" description="Phosphoribosyltransferase" evidence="1">
    <location>
        <begin position="5"/>
        <end position="143"/>
    </location>
</feature>
<gene>
    <name evidence="2" type="primary">pyrR</name>
    <name evidence="2" type="ORF">GCM10011511_05630</name>
</gene>
<reference evidence="2" key="2">
    <citation type="submission" date="2020-09" db="EMBL/GenBank/DDBJ databases">
        <authorList>
            <person name="Sun Q."/>
            <person name="Zhou Y."/>
        </authorList>
    </citation>
    <scope>NUCLEOTIDE SEQUENCE</scope>
    <source>
        <strain evidence="2">CGMCC 1.15448</strain>
    </source>
</reference>
<accession>A0A8J2XR46</accession>
<dbReference type="RefSeq" id="WP_188928336.1">
    <property type="nucleotide sequence ID" value="NZ_BMJC01000001.1"/>
</dbReference>
<sequence length="165" mass="18637">MKNYILTQQVAEKKLRRMAYEILENNAGEQQLILAGIRDNGSVIARTIQQHLQEIAGDRLSTRLISISLDKKRPGSVTLSESLPFDDQVIIIIDDVAMSGKTLLYAMKPFLDFHPRKIESLVLVERSHKAFPVQPDYMGLSLSTTLQEHIYVEVDGDTVKGAWLE</sequence>
<proteinExistence type="predicted"/>
<evidence type="ECO:0000259" key="1">
    <source>
        <dbReference type="Pfam" id="PF00156"/>
    </source>
</evidence>
<dbReference type="InterPro" id="IPR000836">
    <property type="entry name" value="PRTase_dom"/>
</dbReference>
<name>A0A8J2XR46_9BACT</name>
<dbReference type="InterPro" id="IPR050137">
    <property type="entry name" value="PyrR_bifunctional"/>
</dbReference>
<dbReference type="Gene3D" id="3.40.50.2020">
    <property type="match status" value="1"/>
</dbReference>
<evidence type="ECO:0000313" key="2">
    <source>
        <dbReference type="EMBL" id="GGA85474.1"/>
    </source>
</evidence>
<evidence type="ECO:0000313" key="3">
    <source>
        <dbReference type="Proteomes" id="UP000607559"/>
    </source>
</evidence>
<dbReference type="InterPro" id="IPR029057">
    <property type="entry name" value="PRTase-like"/>
</dbReference>
<organism evidence="2 3">
    <name type="scientific">Puia dinghuensis</name>
    <dbReference type="NCBI Taxonomy" id="1792502"/>
    <lineage>
        <taxon>Bacteria</taxon>
        <taxon>Pseudomonadati</taxon>
        <taxon>Bacteroidota</taxon>
        <taxon>Chitinophagia</taxon>
        <taxon>Chitinophagales</taxon>
        <taxon>Chitinophagaceae</taxon>
        <taxon>Puia</taxon>
    </lineage>
</organism>
<dbReference type="Pfam" id="PF00156">
    <property type="entry name" value="Pribosyltran"/>
    <property type="match status" value="1"/>
</dbReference>